<evidence type="ECO:0000256" key="2">
    <source>
        <dbReference type="ARBA" id="ARBA00022723"/>
    </source>
</evidence>
<evidence type="ECO:0000256" key="1">
    <source>
        <dbReference type="ARBA" id="ARBA00001971"/>
    </source>
</evidence>
<dbReference type="RefSeq" id="XP_056473415.1">
    <property type="nucleotide sequence ID" value="XM_056620049.1"/>
</dbReference>
<comment type="cofactor">
    <cofactor evidence="1">
        <name>heme</name>
        <dbReference type="ChEBI" id="CHEBI:30413"/>
    </cofactor>
</comment>
<dbReference type="GO" id="GO:0004497">
    <property type="term" value="F:monooxygenase activity"/>
    <property type="evidence" value="ECO:0007669"/>
    <property type="project" value="InterPro"/>
</dbReference>
<dbReference type="Proteomes" id="UP001149074">
    <property type="component" value="Unassembled WGS sequence"/>
</dbReference>
<keyword evidence="3" id="KW-0408">Iron</keyword>
<dbReference type="InterPro" id="IPR036396">
    <property type="entry name" value="Cyt_P450_sf"/>
</dbReference>
<organism evidence="4 5">
    <name type="scientific">Penicillium argentinense</name>
    <dbReference type="NCBI Taxonomy" id="1131581"/>
    <lineage>
        <taxon>Eukaryota</taxon>
        <taxon>Fungi</taxon>
        <taxon>Dikarya</taxon>
        <taxon>Ascomycota</taxon>
        <taxon>Pezizomycotina</taxon>
        <taxon>Eurotiomycetes</taxon>
        <taxon>Eurotiomycetidae</taxon>
        <taxon>Eurotiales</taxon>
        <taxon>Aspergillaceae</taxon>
        <taxon>Penicillium</taxon>
    </lineage>
</organism>
<dbReference type="GO" id="GO:0005506">
    <property type="term" value="F:iron ion binding"/>
    <property type="evidence" value="ECO:0007669"/>
    <property type="project" value="InterPro"/>
</dbReference>
<proteinExistence type="predicted"/>
<dbReference type="AlphaFoldDB" id="A0A9W9K741"/>
<keyword evidence="5" id="KW-1185">Reference proteome</keyword>
<dbReference type="PANTHER" id="PTHR24305:SF180">
    <property type="entry name" value="P450, PUTATIVE (EUROFUNG)-RELATED"/>
    <property type="match status" value="1"/>
</dbReference>
<reference evidence="4" key="1">
    <citation type="submission" date="2022-11" db="EMBL/GenBank/DDBJ databases">
        <authorList>
            <person name="Petersen C."/>
        </authorList>
    </citation>
    <scope>NUCLEOTIDE SEQUENCE</scope>
    <source>
        <strain evidence="4">IBT 30761</strain>
    </source>
</reference>
<dbReference type="GO" id="GO:0020037">
    <property type="term" value="F:heme binding"/>
    <property type="evidence" value="ECO:0007669"/>
    <property type="project" value="InterPro"/>
</dbReference>
<dbReference type="OrthoDB" id="3934656at2759"/>
<dbReference type="PANTHER" id="PTHR24305">
    <property type="entry name" value="CYTOCHROME P450"/>
    <property type="match status" value="1"/>
</dbReference>
<gene>
    <name evidence="4" type="ORF">N7532_007556</name>
</gene>
<dbReference type="SUPFAM" id="SSF48264">
    <property type="entry name" value="Cytochrome P450"/>
    <property type="match status" value="1"/>
</dbReference>
<sequence>MTKVLEYEPLIDETLDKFVEKLLRFVDCENTGKTCPANEWIGFFSNPHRDKLMALFVKFTSLPNPMDSLLDKNPIKRVGPKTTLTGILSAIMRAILYYLAKSPSASSRLVGELQEASLPAPTLWRLIWDLTTFTINLDIEMISNVLCQRAGSLCWRYGPIFRDDVDTFNLGRWLQGESESAEQFESRSRRMKDTVDFVFGGGGRVCMGLYMAMLEIKKLIATLYNQFDI</sequence>
<evidence type="ECO:0000313" key="5">
    <source>
        <dbReference type="Proteomes" id="UP001149074"/>
    </source>
</evidence>
<dbReference type="PROSITE" id="PS00086">
    <property type="entry name" value="CYTOCHROME_P450"/>
    <property type="match status" value="1"/>
</dbReference>
<accession>A0A9W9K741</accession>
<dbReference type="Gene3D" id="1.10.630.10">
    <property type="entry name" value="Cytochrome P450"/>
    <property type="match status" value="1"/>
</dbReference>
<dbReference type="GeneID" id="81359028"/>
<name>A0A9W9K741_9EURO</name>
<dbReference type="InterPro" id="IPR050121">
    <property type="entry name" value="Cytochrome_P450_monoxygenase"/>
</dbReference>
<reference evidence="4" key="2">
    <citation type="journal article" date="2023" name="IMA Fungus">
        <title>Comparative genomic study of the Penicillium genus elucidates a diverse pangenome and 15 lateral gene transfer events.</title>
        <authorList>
            <person name="Petersen C."/>
            <person name="Sorensen T."/>
            <person name="Nielsen M.R."/>
            <person name="Sondergaard T.E."/>
            <person name="Sorensen J.L."/>
            <person name="Fitzpatrick D.A."/>
            <person name="Frisvad J.C."/>
            <person name="Nielsen K.L."/>
        </authorList>
    </citation>
    <scope>NUCLEOTIDE SEQUENCE</scope>
    <source>
        <strain evidence="4">IBT 30761</strain>
    </source>
</reference>
<evidence type="ECO:0000256" key="3">
    <source>
        <dbReference type="ARBA" id="ARBA00023004"/>
    </source>
</evidence>
<evidence type="ECO:0000313" key="4">
    <source>
        <dbReference type="EMBL" id="KAJ5095265.1"/>
    </source>
</evidence>
<dbReference type="GO" id="GO:0016705">
    <property type="term" value="F:oxidoreductase activity, acting on paired donors, with incorporation or reduction of molecular oxygen"/>
    <property type="evidence" value="ECO:0007669"/>
    <property type="project" value="InterPro"/>
</dbReference>
<dbReference type="InterPro" id="IPR017972">
    <property type="entry name" value="Cyt_P450_CS"/>
</dbReference>
<evidence type="ECO:0008006" key="6">
    <source>
        <dbReference type="Google" id="ProtNLM"/>
    </source>
</evidence>
<protein>
    <recommendedName>
        <fullName evidence="6">Cytochrome P450</fullName>
    </recommendedName>
</protein>
<keyword evidence="2" id="KW-0479">Metal-binding</keyword>
<comment type="caution">
    <text evidence="4">The sequence shown here is derived from an EMBL/GenBank/DDBJ whole genome shotgun (WGS) entry which is preliminary data.</text>
</comment>
<dbReference type="EMBL" id="JAPQKI010000006">
    <property type="protein sequence ID" value="KAJ5095265.1"/>
    <property type="molecule type" value="Genomic_DNA"/>
</dbReference>